<accession>A0A5B7LVL9</accession>
<evidence type="ECO:0000313" key="2">
    <source>
        <dbReference type="Proteomes" id="UP000321077"/>
    </source>
</evidence>
<organism evidence="1 2">
    <name type="scientific">Pseudomonas phage ITTPL</name>
    <dbReference type="NCBI Taxonomy" id="2544984"/>
    <lineage>
        <taxon>Viruses</taxon>
        <taxon>Duplodnaviria</taxon>
        <taxon>Heunggongvirae</taxon>
        <taxon>Uroviricota</taxon>
        <taxon>Caudoviricetes</taxon>
        <taxon>Vandenendeviridae</taxon>
        <taxon>Skurskavirinae</taxon>
        <taxon>Pakpunavirus</taxon>
        <taxon>Pakpunavirus ITTPL</taxon>
    </lineage>
</organism>
<evidence type="ECO:0000313" key="1">
    <source>
        <dbReference type="EMBL" id="QBP28034.1"/>
    </source>
</evidence>
<reference evidence="1 2" key="1">
    <citation type="submission" date="2019-01" db="EMBL/GenBank/DDBJ databases">
        <title>Genomic characterization of Pseudomonas aeruginosa lytic bacteriophage IttPL.</title>
        <authorList>
            <person name="Alvi I.A."/>
            <person name="Asif M."/>
            <person name="Tabassum R."/>
            <person name="Abbas Z."/>
            <person name="Rehman S.U."/>
        </authorList>
    </citation>
    <scope>NUCLEOTIDE SEQUENCE [LARGE SCALE GENOMIC DNA]</scope>
</reference>
<dbReference type="Proteomes" id="UP000321077">
    <property type="component" value="Segment"/>
</dbReference>
<sequence length="105" mass="12030">MKIDVSDFTIEELLDLQVKVIEALKHKCSHNLGRLSIETNRLSIGTRMTAKEGSCAIPVGWDCEVIDTDYGDEYYPVLLEYSNPKNGEYRHQWVTPEDLSRMVPL</sequence>
<proteinExistence type="predicted"/>
<name>A0A5B7LVL9_9CAUD</name>
<protein>
    <submittedName>
        <fullName evidence="1">Uncharacterized protein</fullName>
    </submittedName>
</protein>
<keyword evidence="2" id="KW-1185">Reference proteome</keyword>
<dbReference type="EMBL" id="MK443264">
    <property type="protein sequence ID" value="QBP28034.1"/>
    <property type="molecule type" value="Genomic_DNA"/>
</dbReference>
<gene>
    <name evidence="1" type="ORF">IttPL_0019</name>
</gene>